<feature type="domain" description="Solute-binding protein family 5" evidence="5">
    <location>
        <begin position="95"/>
        <end position="453"/>
    </location>
</feature>
<dbReference type="InterPro" id="IPR006311">
    <property type="entry name" value="TAT_signal"/>
</dbReference>
<evidence type="ECO:0000259" key="5">
    <source>
        <dbReference type="Pfam" id="PF00496"/>
    </source>
</evidence>
<dbReference type="Proteomes" id="UP001494902">
    <property type="component" value="Unassembled WGS sequence"/>
</dbReference>
<dbReference type="InterPro" id="IPR000914">
    <property type="entry name" value="SBP_5_dom"/>
</dbReference>
<reference evidence="6 7" key="1">
    <citation type="submission" date="2024-03" db="EMBL/GenBank/DDBJ databases">
        <title>Draft genome sequence of Pseudonocardia nematodicida JCM 31783.</title>
        <authorList>
            <person name="Butdee W."/>
            <person name="Duangmal K."/>
        </authorList>
    </citation>
    <scope>NUCLEOTIDE SEQUENCE [LARGE SCALE GENOMIC DNA]</scope>
    <source>
        <strain evidence="6 7">JCM 31783</strain>
    </source>
</reference>
<evidence type="ECO:0000256" key="1">
    <source>
        <dbReference type="ARBA" id="ARBA00005695"/>
    </source>
</evidence>
<proteinExistence type="inferred from homology"/>
<keyword evidence="2" id="KW-0813">Transport</keyword>
<evidence type="ECO:0000256" key="4">
    <source>
        <dbReference type="SAM" id="MobiDB-lite"/>
    </source>
</evidence>
<sequence length="548" mass="58089">MPPTTPTDRHLSRRALFRGVGAFGLGVGLTSVLSACGVAASDGGGGGASGGTLTVGTDATSGVFDPAFYTTLGDWMVVDSVCRGLTFCDFTDPDPKPDLAESWTVSDDGLTYEFTLREGVTFHDGNALTSADVLASLNRQLDEDDPSLPDGASRPFQSLGRNLTSLDAPDERTVRIVLQGPDGTLLARLSDIGARVVSKAALDQYGAEIGKHLVGTGPFRLAAATAGQSVTLEAFDDFVGGRPPVDRVVLQQVQDSSTMISSLISGAVSATQFTPYSAAEQLRANDAVTVHDTPYCYDAMLLMDVRRPALAELEVRQAINLAIDRQAILDQAFFGVGTLPEGYVVPPAMPGHDPSLADLSRTDVAEARRLVEAAGAVGREVRLMAASDTWHPRAAQVIAQNLTDIGLTVVSDSVDPAAFFSRVMDTEDPYHEIMVWERNSYVPDPDNMVGNMAVPRGVYGSSATGFDTLPGSERFADDTVAARNLPIGPERTAAYSEIQRRWAEEFMVLSMLVHSTNLVVTGANVTGVNVNALSTHRCFLEDASVGGA</sequence>
<keyword evidence="3" id="KW-0732">Signal</keyword>
<name>A0ABV1K3G9_9PSEU</name>
<evidence type="ECO:0000256" key="2">
    <source>
        <dbReference type="ARBA" id="ARBA00022448"/>
    </source>
</evidence>
<dbReference type="PANTHER" id="PTHR30290:SF9">
    <property type="entry name" value="OLIGOPEPTIDE-BINDING PROTEIN APPA"/>
    <property type="match status" value="1"/>
</dbReference>
<comment type="caution">
    <text evidence="6">The sequence shown here is derived from an EMBL/GenBank/DDBJ whole genome shotgun (WGS) entry which is preliminary data.</text>
</comment>
<comment type="similarity">
    <text evidence="1">Belongs to the bacterial solute-binding protein 5 family.</text>
</comment>
<dbReference type="PROSITE" id="PS51318">
    <property type="entry name" value="TAT"/>
    <property type="match status" value="1"/>
</dbReference>
<organism evidence="6 7">
    <name type="scientific">Pseudonocardia nematodicida</name>
    <dbReference type="NCBI Taxonomy" id="1206997"/>
    <lineage>
        <taxon>Bacteria</taxon>
        <taxon>Bacillati</taxon>
        <taxon>Actinomycetota</taxon>
        <taxon>Actinomycetes</taxon>
        <taxon>Pseudonocardiales</taxon>
        <taxon>Pseudonocardiaceae</taxon>
        <taxon>Pseudonocardia</taxon>
    </lineage>
</organism>
<dbReference type="InterPro" id="IPR030678">
    <property type="entry name" value="Peptide/Ni-bd"/>
</dbReference>
<dbReference type="Gene3D" id="3.10.105.10">
    <property type="entry name" value="Dipeptide-binding Protein, Domain 3"/>
    <property type="match status" value="1"/>
</dbReference>
<dbReference type="CDD" id="cd00995">
    <property type="entry name" value="PBP2_NikA_DppA_OppA_like"/>
    <property type="match status" value="1"/>
</dbReference>
<keyword evidence="7" id="KW-1185">Reference proteome</keyword>
<gene>
    <name evidence="6" type="ORF">WIS52_00845</name>
</gene>
<evidence type="ECO:0000256" key="3">
    <source>
        <dbReference type="ARBA" id="ARBA00022729"/>
    </source>
</evidence>
<accession>A0ABV1K3G9</accession>
<dbReference type="PIRSF" id="PIRSF002741">
    <property type="entry name" value="MppA"/>
    <property type="match status" value="1"/>
</dbReference>
<evidence type="ECO:0000313" key="7">
    <source>
        <dbReference type="Proteomes" id="UP001494902"/>
    </source>
</evidence>
<dbReference type="Gene3D" id="3.40.190.10">
    <property type="entry name" value="Periplasmic binding protein-like II"/>
    <property type="match status" value="1"/>
</dbReference>
<dbReference type="PANTHER" id="PTHR30290">
    <property type="entry name" value="PERIPLASMIC BINDING COMPONENT OF ABC TRANSPORTER"/>
    <property type="match status" value="1"/>
</dbReference>
<dbReference type="RefSeq" id="WP_349296093.1">
    <property type="nucleotide sequence ID" value="NZ_JBEDNQ010000001.1"/>
</dbReference>
<feature type="region of interest" description="Disordered" evidence="4">
    <location>
        <begin position="142"/>
        <end position="163"/>
    </location>
</feature>
<protein>
    <submittedName>
        <fullName evidence="6">ABC transporter substrate-binding protein</fullName>
    </submittedName>
</protein>
<dbReference type="InterPro" id="IPR039424">
    <property type="entry name" value="SBP_5"/>
</dbReference>
<evidence type="ECO:0000313" key="6">
    <source>
        <dbReference type="EMBL" id="MEQ3549001.1"/>
    </source>
</evidence>
<dbReference type="Pfam" id="PF00496">
    <property type="entry name" value="SBP_bac_5"/>
    <property type="match status" value="1"/>
</dbReference>
<dbReference type="EMBL" id="JBEDNQ010000001">
    <property type="protein sequence ID" value="MEQ3549001.1"/>
    <property type="molecule type" value="Genomic_DNA"/>
</dbReference>
<dbReference type="SUPFAM" id="SSF53850">
    <property type="entry name" value="Periplasmic binding protein-like II"/>
    <property type="match status" value="1"/>
</dbReference>